<gene>
    <name evidence="2" type="ORF">KGM_210554</name>
</gene>
<protein>
    <submittedName>
        <fullName evidence="2">Uncharacterized protein</fullName>
    </submittedName>
</protein>
<organism evidence="2 3">
    <name type="scientific">Danaus plexippus plexippus</name>
    <dbReference type="NCBI Taxonomy" id="278856"/>
    <lineage>
        <taxon>Eukaryota</taxon>
        <taxon>Metazoa</taxon>
        <taxon>Ecdysozoa</taxon>
        <taxon>Arthropoda</taxon>
        <taxon>Hexapoda</taxon>
        <taxon>Insecta</taxon>
        <taxon>Pterygota</taxon>
        <taxon>Neoptera</taxon>
        <taxon>Endopterygota</taxon>
        <taxon>Lepidoptera</taxon>
        <taxon>Glossata</taxon>
        <taxon>Ditrysia</taxon>
        <taxon>Papilionoidea</taxon>
        <taxon>Nymphalidae</taxon>
        <taxon>Danainae</taxon>
        <taxon>Danaini</taxon>
        <taxon>Danaina</taxon>
        <taxon>Danaus</taxon>
        <taxon>Danaus</taxon>
    </lineage>
</organism>
<proteinExistence type="predicted"/>
<keyword evidence="3" id="KW-1185">Reference proteome</keyword>
<evidence type="ECO:0000313" key="2">
    <source>
        <dbReference type="EMBL" id="OWR40926.1"/>
    </source>
</evidence>
<reference evidence="2 3" key="1">
    <citation type="journal article" date="2011" name="Cell">
        <title>The monarch butterfly genome yields insights into long-distance migration.</title>
        <authorList>
            <person name="Zhan S."/>
            <person name="Merlin C."/>
            <person name="Boore J.L."/>
            <person name="Reppert S.M."/>
        </authorList>
    </citation>
    <scope>NUCLEOTIDE SEQUENCE [LARGE SCALE GENOMIC DNA]</scope>
    <source>
        <strain evidence="2">F-2</strain>
    </source>
</reference>
<dbReference type="EMBL" id="AGBW02014893">
    <property type="protein sequence ID" value="OWR40926.1"/>
    <property type="molecule type" value="Genomic_DNA"/>
</dbReference>
<comment type="caution">
    <text evidence="2">The sequence shown here is derived from an EMBL/GenBank/DDBJ whole genome shotgun (WGS) entry which is preliminary data.</text>
</comment>
<name>A0A212EHG7_DANPL</name>
<evidence type="ECO:0000256" key="1">
    <source>
        <dbReference type="SAM" id="MobiDB-lite"/>
    </source>
</evidence>
<dbReference type="InParanoid" id="A0A212EHG7"/>
<accession>A0A212EHG7</accession>
<sequence>MRRLYIIRLRSIGLRRRSKIWTLVYNKIETREWKQVSKYEEPCDRGWLEEEATTSGERPRGAQYDGGGRRRR</sequence>
<dbReference type="KEGG" id="dpl:KGM_210554"/>
<dbReference type="AlphaFoldDB" id="A0A212EHG7"/>
<feature type="region of interest" description="Disordered" evidence="1">
    <location>
        <begin position="50"/>
        <end position="72"/>
    </location>
</feature>
<dbReference type="Proteomes" id="UP000007151">
    <property type="component" value="Unassembled WGS sequence"/>
</dbReference>
<evidence type="ECO:0000313" key="3">
    <source>
        <dbReference type="Proteomes" id="UP000007151"/>
    </source>
</evidence>